<keyword evidence="3" id="KW-1185">Reference proteome</keyword>
<sequence length="127" mass="13991">MYSLPRRLQTLCLFLSPCIHLWSWLCPQIPPNTGYCASANSLSPYILAWKLSLRLLSLSLSGILKSLLSKGLGRQSTTYSILRSVKNLPSSTNSGGKTPQMEGGRSNKFHLDSSPRKFTEDGFGEAL</sequence>
<evidence type="ECO:0000313" key="2">
    <source>
        <dbReference type="EMBL" id="KAH8086634.1"/>
    </source>
</evidence>
<accession>A0A8K0UI36</accession>
<reference evidence="2" key="1">
    <citation type="journal article" date="2021" name="New Phytol.">
        <title>Evolutionary innovations through gain and loss of genes in the ectomycorrhizal Boletales.</title>
        <authorList>
            <person name="Wu G."/>
            <person name="Miyauchi S."/>
            <person name="Morin E."/>
            <person name="Kuo A."/>
            <person name="Drula E."/>
            <person name="Varga T."/>
            <person name="Kohler A."/>
            <person name="Feng B."/>
            <person name="Cao Y."/>
            <person name="Lipzen A."/>
            <person name="Daum C."/>
            <person name="Hundley H."/>
            <person name="Pangilinan J."/>
            <person name="Johnson J."/>
            <person name="Barry K."/>
            <person name="LaButti K."/>
            <person name="Ng V."/>
            <person name="Ahrendt S."/>
            <person name="Min B."/>
            <person name="Choi I.G."/>
            <person name="Park H."/>
            <person name="Plett J.M."/>
            <person name="Magnuson J."/>
            <person name="Spatafora J.W."/>
            <person name="Nagy L.G."/>
            <person name="Henrissat B."/>
            <person name="Grigoriev I.V."/>
            <person name="Yang Z.L."/>
            <person name="Xu J."/>
            <person name="Martin F.M."/>
        </authorList>
    </citation>
    <scope>NUCLEOTIDE SEQUENCE</scope>
    <source>
        <strain evidence="2">KKN 215</strain>
    </source>
</reference>
<evidence type="ECO:0000256" key="1">
    <source>
        <dbReference type="SAM" id="MobiDB-lite"/>
    </source>
</evidence>
<gene>
    <name evidence="2" type="ORF">BXZ70DRAFT_549011</name>
</gene>
<proteinExistence type="predicted"/>
<organism evidence="2 3">
    <name type="scientific">Cristinia sonorae</name>
    <dbReference type="NCBI Taxonomy" id="1940300"/>
    <lineage>
        <taxon>Eukaryota</taxon>
        <taxon>Fungi</taxon>
        <taxon>Dikarya</taxon>
        <taxon>Basidiomycota</taxon>
        <taxon>Agaricomycotina</taxon>
        <taxon>Agaricomycetes</taxon>
        <taxon>Agaricomycetidae</taxon>
        <taxon>Agaricales</taxon>
        <taxon>Pleurotineae</taxon>
        <taxon>Stephanosporaceae</taxon>
        <taxon>Cristinia</taxon>
    </lineage>
</organism>
<name>A0A8K0UI36_9AGAR</name>
<feature type="compositionally biased region" description="Basic and acidic residues" evidence="1">
    <location>
        <begin position="109"/>
        <end position="120"/>
    </location>
</feature>
<comment type="caution">
    <text evidence="2">The sequence shown here is derived from an EMBL/GenBank/DDBJ whole genome shotgun (WGS) entry which is preliminary data.</text>
</comment>
<dbReference type="AlphaFoldDB" id="A0A8K0UI36"/>
<dbReference type="EMBL" id="JAEVFJ010000042">
    <property type="protein sequence ID" value="KAH8086634.1"/>
    <property type="molecule type" value="Genomic_DNA"/>
</dbReference>
<evidence type="ECO:0000313" key="3">
    <source>
        <dbReference type="Proteomes" id="UP000813824"/>
    </source>
</evidence>
<feature type="compositionally biased region" description="Polar residues" evidence="1">
    <location>
        <begin position="86"/>
        <end position="97"/>
    </location>
</feature>
<dbReference type="Proteomes" id="UP000813824">
    <property type="component" value="Unassembled WGS sequence"/>
</dbReference>
<protein>
    <submittedName>
        <fullName evidence="2">Uncharacterized protein</fullName>
    </submittedName>
</protein>
<feature type="region of interest" description="Disordered" evidence="1">
    <location>
        <begin position="86"/>
        <end position="127"/>
    </location>
</feature>